<feature type="domain" description="Histidine kinase" evidence="10">
    <location>
        <begin position="495"/>
        <end position="716"/>
    </location>
</feature>
<feature type="domain" description="Response regulatory" evidence="11">
    <location>
        <begin position="875"/>
        <end position="992"/>
    </location>
</feature>
<dbReference type="Pfam" id="PF13185">
    <property type="entry name" value="GAF_2"/>
    <property type="match status" value="1"/>
</dbReference>
<dbReference type="GO" id="GO:0000155">
    <property type="term" value="F:phosphorelay sensor kinase activity"/>
    <property type="evidence" value="ECO:0007669"/>
    <property type="project" value="InterPro"/>
</dbReference>
<keyword evidence="3 7" id="KW-0597">Phosphoprotein</keyword>
<evidence type="ECO:0000256" key="5">
    <source>
        <dbReference type="ARBA" id="ARBA00022777"/>
    </source>
</evidence>
<dbReference type="SUPFAM" id="SSF55781">
    <property type="entry name" value="GAF domain-like"/>
    <property type="match status" value="1"/>
</dbReference>
<dbReference type="InterPro" id="IPR036890">
    <property type="entry name" value="HATPase_C_sf"/>
</dbReference>
<evidence type="ECO:0000256" key="9">
    <source>
        <dbReference type="SAM" id="Phobius"/>
    </source>
</evidence>
<dbReference type="SMART" id="SM00388">
    <property type="entry name" value="HisKA"/>
    <property type="match status" value="1"/>
</dbReference>
<feature type="transmembrane region" description="Helical" evidence="9">
    <location>
        <begin position="182"/>
        <end position="205"/>
    </location>
</feature>
<evidence type="ECO:0000256" key="8">
    <source>
        <dbReference type="SAM" id="Coils"/>
    </source>
</evidence>
<keyword evidence="4" id="KW-0808">Transferase</keyword>
<dbReference type="AlphaFoldDB" id="A0A9X1X292"/>
<dbReference type="RefSeq" id="WP_245128459.1">
    <property type="nucleotide sequence ID" value="NZ_JALJEJ010000001.1"/>
</dbReference>
<evidence type="ECO:0000256" key="6">
    <source>
        <dbReference type="ARBA" id="ARBA00023012"/>
    </source>
</evidence>
<dbReference type="InterPro" id="IPR036097">
    <property type="entry name" value="HisK_dim/P_sf"/>
</dbReference>
<feature type="modified residue" description="4-aspartylphosphate" evidence="7">
    <location>
        <position position="1074"/>
    </location>
</feature>
<feature type="modified residue" description="4-aspartylphosphate" evidence="7">
    <location>
        <position position="924"/>
    </location>
</feature>
<dbReference type="Proteomes" id="UP001139450">
    <property type="component" value="Unassembled WGS sequence"/>
</dbReference>
<dbReference type="InterPro" id="IPR029016">
    <property type="entry name" value="GAF-like_dom_sf"/>
</dbReference>
<keyword evidence="13" id="KW-1185">Reference proteome</keyword>
<sequence>MIKLNFRQQVLIGFAISIILVFVVGIFSYNDINQLQEDNNWVDHSYQMIETSDQLLQNLVDAETGTRGFVASGSELFLQPFDAALPQITLNLDKLKKLIANDADQQKIIVRLAAAVQAQEGILRKNIAARKNYGLQYILQQDILSSGKVNMDNIRLLVKSLRDSEYRLLNERKVKTAQSTSTTIVTIVSGSVIFLVIILLLFVYIQRTFNQQKETEAVITSTNQELQEVLAENEQKNWLLTGTARLNDQMQGQQSERELSDHVLQEICTYSSARSGTLYLYNQQAEVLELFAQYAFHDLDVLKNKIRLGEGWIGQVAKNRKSALVKAELNNKHLIQTGSSAHTLSQVYMVPFFYDKVLKGVIELAFEQEPADSIKNYIERVSSDVGIAVNTAQARTIMQDLFAETQQQAEELEAQQEEMRVTNEELLSKTEMLQASEEELRVQQDELRAINAELEEKASLLEEKNQAIEQARLAIDEKVKELEASGRYKSEFLANMSHELRTPLNSILVLARILKENKAGNLSEDQTKYARVIFNAGNDLLTLINDILDLSKIESGKLEMLNESVRVAEIAESMESLFAELAAHKKISFVTNWQQAPAFMVTDKVRVEQVIKNLLSNAFKFTSEGGSIVLDIRADATGDKISFSVKDTGIGIPYEKQKIIFEAFQQADGSTNRKYGGTGLGLSISRELAALLGGQLSLVSEPGVGSEFTLTLPVTAADVVAVSPPVKEPEPVRPVTHNATPLPKIVPVNTEARIVIVEDDVNFAGVLKTYAEEHGYTATLVHDGLSAVDMIIREEPDAVILDIMLPGKDGWQILKELKHHPATAHIPVHLMSGAEASINKVQNEGAISFLKKPIDIEQLDHLFEDLFGYTEGGKQVLLVEDHQDQSEALKKLLEDQQITVDQAFTGEKAFDLLQNGNYQCVILDLNLPDVSGLDLLDRIKAIDRFHELPVIINTAMELDKEQVNRLMSYTHAMVIKTAKSADRLIDEVNLFLHKVSAEATQPGNGGVKAPSKSPTKTDLLKGKKVLLVDDDMRNIFALSSALQSYDLEVEIANDGEEALEKLDNIIGVDLVLMDIMMPKMDGYEAMREIRKQSRFKKLPVIALTAKAMKDDKEKCIAAGANDYITKPVDVDRLIAMMQLWLSK</sequence>
<dbReference type="EC" id="2.7.13.3" evidence="2"/>
<dbReference type="CDD" id="cd00156">
    <property type="entry name" value="REC"/>
    <property type="match status" value="1"/>
</dbReference>
<feature type="domain" description="Response regulatory" evidence="11">
    <location>
        <begin position="753"/>
        <end position="867"/>
    </location>
</feature>
<comment type="catalytic activity">
    <reaction evidence="1">
        <text>ATP + protein L-histidine = ADP + protein N-phospho-L-histidine.</text>
        <dbReference type="EC" id="2.7.13.3"/>
    </reaction>
</comment>
<dbReference type="EMBL" id="JALJEJ010000001">
    <property type="protein sequence ID" value="MCJ8208630.1"/>
    <property type="molecule type" value="Genomic_DNA"/>
</dbReference>
<dbReference type="InterPro" id="IPR004358">
    <property type="entry name" value="Sig_transdc_His_kin-like_C"/>
</dbReference>
<name>A0A9X1X292_9SPHI</name>
<feature type="domain" description="Response regulatory" evidence="11">
    <location>
        <begin position="1024"/>
        <end position="1141"/>
    </location>
</feature>
<dbReference type="PROSITE" id="PS50109">
    <property type="entry name" value="HIS_KIN"/>
    <property type="match status" value="1"/>
</dbReference>
<evidence type="ECO:0000256" key="3">
    <source>
        <dbReference type="ARBA" id="ARBA00022553"/>
    </source>
</evidence>
<dbReference type="SUPFAM" id="SSF47384">
    <property type="entry name" value="Homodimeric domain of signal transducing histidine kinase"/>
    <property type="match status" value="1"/>
</dbReference>
<dbReference type="SUPFAM" id="SSF55874">
    <property type="entry name" value="ATPase domain of HSP90 chaperone/DNA topoisomerase II/histidine kinase"/>
    <property type="match status" value="1"/>
</dbReference>
<protein>
    <recommendedName>
        <fullName evidence="2">histidine kinase</fullName>
        <ecNumber evidence="2">2.7.13.3</ecNumber>
    </recommendedName>
</protein>
<feature type="modified residue" description="4-aspartylphosphate" evidence="7">
    <location>
        <position position="802"/>
    </location>
</feature>
<dbReference type="InterPro" id="IPR011006">
    <property type="entry name" value="CheY-like_superfamily"/>
</dbReference>
<dbReference type="CDD" id="cd17574">
    <property type="entry name" value="REC_OmpR"/>
    <property type="match status" value="1"/>
</dbReference>
<dbReference type="PROSITE" id="PS50110">
    <property type="entry name" value="RESPONSE_REGULATORY"/>
    <property type="match status" value="3"/>
</dbReference>
<dbReference type="Pfam" id="PF02518">
    <property type="entry name" value="HATPase_c"/>
    <property type="match status" value="1"/>
</dbReference>
<dbReference type="FunFam" id="3.30.565.10:FF:000010">
    <property type="entry name" value="Sensor histidine kinase RcsC"/>
    <property type="match status" value="1"/>
</dbReference>
<keyword evidence="5" id="KW-0418">Kinase</keyword>
<dbReference type="InterPro" id="IPR003661">
    <property type="entry name" value="HisK_dim/P_dom"/>
</dbReference>
<feature type="coiled-coil region" evidence="8">
    <location>
        <begin position="395"/>
        <end position="485"/>
    </location>
</feature>
<dbReference type="Pfam" id="PF00512">
    <property type="entry name" value="HisKA"/>
    <property type="match status" value="1"/>
</dbReference>
<dbReference type="SMART" id="SM00387">
    <property type="entry name" value="HATPase_c"/>
    <property type="match status" value="1"/>
</dbReference>
<dbReference type="SUPFAM" id="SSF52172">
    <property type="entry name" value="CheY-like"/>
    <property type="match status" value="3"/>
</dbReference>
<evidence type="ECO:0000313" key="13">
    <source>
        <dbReference type="Proteomes" id="UP001139450"/>
    </source>
</evidence>
<dbReference type="PANTHER" id="PTHR45339:SF1">
    <property type="entry name" value="HYBRID SIGNAL TRANSDUCTION HISTIDINE KINASE J"/>
    <property type="match status" value="1"/>
</dbReference>
<dbReference type="SMART" id="SM00448">
    <property type="entry name" value="REC"/>
    <property type="match status" value="3"/>
</dbReference>
<evidence type="ECO:0000313" key="12">
    <source>
        <dbReference type="EMBL" id="MCJ8208630.1"/>
    </source>
</evidence>
<gene>
    <name evidence="12" type="ORF">MUY27_02845</name>
</gene>
<dbReference type="InterPro" id="IPR005467">
    <property type="entry name" value="His_kinase_dom"/>
</dbReference>
<evidence type="ECO:0000256" key="7">
    <source>
        <dbReference type="PROSITE-ProRule" id="PRU00169"/>
    </source>
</evidence>
<keyword evidence="9" id="KW-0812">Transmembrane</keyword>
<dbReference type="Pfam" id="PF00072">
    <property type="entry name" value="Response_reg"/>
    <property type="match status" value="3"/>
</dbReference>
<dbReference type="Gene3D" id="3.40.50.2300">
    <property type="match status" value="3"/>
</dbReference>
<dbReference type="Gene3D" id="3.30.450.40">
    <property type="match status" value="1"/>
</dbReference>
<dbReference type="Gene3D" id="1.10.287.130">
    <property type="match status" value="1"/>
</dbReference>
<dbReference type="Pfam" id="PF05227">
    <property type="entry name" value="CHASE3"/>
    <property type="match status" value="1"/>
</dbReference>
<dbReference type="PANTHER" id="PTHR45339">
    <property type="entry name" value="HYBRID SIGNAL TRANSDUCTION HISTIDINE KINASE J"/>
    <property type="match status" value="1"/>
</dbReference>
<evidence type="ECO:0000256" key="2">
    <source>
        <dbReference type="ARBA" id="ARBA00012438"/>
    </source>
</evidence>
<comment type="caution">
    <text evidence="12">The sequence shown here is derived from an EMBL/GenBank/DDBJ whole genome shotgun (WGS) entry which is preliminary data.</text>
</comment>
<evidence type="ECO:0000259" key="10">
    <source>
        <dbReference type="PROSITE" id="PS50109"/>
    </source>
</evidence>
<dbReference type="CDD" id="cd00082">
    <property type="entry name" value="HisKA"/>
    <property type="match status" value="1"/>
</dbReference>
<reference evidence="12" key="1">
    <citation type="submission" date="2022-04" db="EMBL/GenBank/DDBJ databases">
        <title>Mucilaginibacter sp. RS28 isolated from freshwater.</title>
        <authorList>
            <person name="Ko S.-R."/>
        </authorList>
    </citation>
    <scope>NUCLEOTIDE SEQUENCE</scope>
    <source>
        <strain evidence="12">RS28</strain>
    </source>
</reference>
<dbReference type="Gene3D" id="3.30.565.10">
    <property type="entry name" value="Histidine kinase-like ATPase, C-terminal domain"/>
    <property type="match status" value="1"/>
</dbReference>
<accession>A0A9X1X292</accession>
<dbReference type="InterPro" id="IPR007891">
    <property type="entry name" value="CHASE3"/>
</dbReference>
<dbReference type="CDD" id="cd17546">
    <property type="entry name" value="REC_hyHK_CKI1_RcsC-like"/>
    <property type="match status" value="1"/>
</dbReference>
<keyword evidence="6" id="KW-0902">Two-component regulatory system</keyword>
<organism evidence="12 13">
    <name type="scientific">Mucilaginibacter straminoryzae</name>
    <dbReference type="NCBI Taxonomy" id="2932774"/>
    <lineage>
        <taxon>Bacteria</taxon>
        <taxon>Pseudomonadati</taxon>
        <taxon>Bacteroidota</taxon>
        <taxon>Sphingobacteriia</taxon>
        <taxon>Sphingobacteriales</taxon>
        <taxon>Sphingobacteriaceae</taxon>
        <taxon>Mucilaginibacter</taxon>
    </lineage>
</organism>
<dbReference type="CDD" id="cd19410">
    <property type="entry name" value="HK9-like_sensor"/>
    <property type="match status" value="1"/>
</dbReference>
<keyword evidence="8" id="KW-0175">Coiled coil</keyword>
<keyword evidence="9" id="KW-1133">Transmembrane helix</keyword>
<keyword evidence="9" id="KW-0472">Membrane</keyword>
<feature type="transmembrane region" description="Helical" evidence="9">
    <location>
        <begin position="6"/>
        <end position="27"/>
    </location>
</feature>
<evidence type="ECO:0000259" key="11">
    <source>
        <dbReference type="PROSITE" id="PS50110"/>
    </source>
</evidence>
<dbReference type="PRINTS" id="PR00344">
    <property type="entry name" value="BCTRLSENSOR"/>
</dbReference>
<dbReference type="InterPro" id="IPR003018">
    <property type="entry name" value="GAF"/>
</dbReference>
<evidence type="ECO:0000256" key="1">
    <source>
        <dbReference type="ARBA" id="ARBA00000085"/>
    </source>
</evidence>
<dbReference type="CDD" id="cd16922">
    <property type="entry name" value="HATPase_EvgS-ArcB-TorS-like"/>
    <property type="match status" value="1"/>
</dbReference>
<proteinExistence type="predicted"/>
<dbReference type="InterPro" id="IPR001789">
    <property type="entry name" value="Sig_transdc_resp-reg_receiver"/>
</dbReference>
<evidence type="ECO:0000256" key="4">
    <source>
        <dbReference type="ARBA" id="ARBA00022679"/>
    </source>
</evidence>
<dbReference type="InterPro" id="IPR003594">
    <property type="entry name" value="HATPase_dom"/>
</dbReference>